<evidence type="ECO:0000256" key="4">
    <source>
        <dbReference type="ARBA" id="ARBA00023002"/>
    </source>
</evidence>
<evidence type="ECO:0000256" key="1">
    <source>
        <dbReference type="ARBA" id="ARBA00007992"/>
    </source>
</evidence>
<feature type="transmembrane region" description="Helical" evidence="6">
    <location>
        <begin position="12"/>
        <end position="33"/>
    </location>
</feature>
<dbReference type="SUPFAM" id="SSF51905">
    <property type="entry name" value="FAD/NAD(P)-binding domain"/>
    <property type="match status" value="1"/>
</dbReference>
<evidence type="ECO:0000259" key="7">
    <source>
        <dbReference type="Pfam" id="PF01494"/>
    </source>
</evidence>
<evidence type="ECO:0000313" key="8">
    <source>
        <dbReference type="EMBL" id="RPD54189.1"/>
    </source>
</evidence>
<dbReference type="STRING" id="1328759.A0A5C2RTA3"/>
<protein>
    <submittedName>
        <fullName evidence="8">FAD/NAD(P)-binding domain-containing protein</fullName>
    </submittedName>
</protein>
<evidence type="ECO:0000256" key="5">
    <source>
        <dbReference type="ARBA" id="ARBA00023033"/>
    </source>
</evidence>
<name>A0A5C2RTA3_9APHY</name>
<reference evidence="8" key="1">
    <citation type="journal article" date="2018" name="Genome Biol. Evol.">
        <title>Genomics and development of Lentinus tigrinus, a white-rot wood-decaying mushroom with dimorphic fruiting bodies.</title>
        <authorList>
            <person name="Wu B."/>
            <person name="Xu Z."/>
            <person name="Knudson A."/>
            <person name="Carlson A."/>
            <person name="Chen N."/>
            <person name="Kovaka S."/>
            <person name="LaButti K."/>
            <person name="Lipzen A."/>
            <person name="Pennachio C."/>
            <person name="Riley R."/>
            <person name="Schakwitz W."/>
            <person name="Umezawa K."/>
            <person name="Ohm R.A."/>
            <person name="Grigoriev I.V."/>
            <person name="Nagy L.G."/>
            <person name="Gibbons J."/>
            <person name="Hibbett D."/>
        </authorList>
    </citation>
    <scope>NUCLEOTIDE SEQUENCE [LARGE SCALE GENOMIC DNA]</scope>
    <source>
        <strain evidence="8">ALCF2SS1-6</strain>
    </source>
</reference>
<dbReference type="InterPro" id="IPR002938">
    <property type="entry name" value="FAD-bd"/>
</dbReference>
<gene>
    <name evidence="8" type="ORF">L227DRAFT_369385</name>
</gene>
<keyword evidence="6" id="KW-0812">Transmembrane</keyword>
<comment type="similarity">
    <text evidence="1">Belongs to the paxM FAD-dependent monooxygenase family.</text>
</comment>
<dbReference type="PRINTS" id="PR00420">
    <property type="entry name" value="RNGMNOXGNASE"/>
</dbReference>
<dbReference type="PANTHER" id="PTHR13789">
    <property type="entry name" value="MONOOXYGENASE"/>
    <property type="match status" value="1"/>
</dbReference>
<evidence type="ECO:0000256" key="3">
    <source>
        <dbReference type="ARBA" id="ARBA00022827"/>
    </source>
</evidence>
<dbReference type="EMBL" id="ML122309">
    <property type="protein sequence ID" value="RPD54189.1"/>
    <property type="molecule type" value="Genomic_DNA"/>
</dbReference>
<dbReference type="OrthoDB" id="420606at2759"/>
<evidence type="ECO:0000313" key="9">
    <source>
        <dbReference type="Proteomes" id="UP000313359"/>
    </source>
</evidence>
<keyword evidence="6" id="KW-0472">Membrane</keyword>
<dbReference type="Proteomes" id="UP000313359">
    <property type="component" value="Unassembled WGS sequence"/>
</dbReference>
<proteinExistence type="inferred from homology"/>
<feature type="domain" description="FAD-binding" evidence="7">
    <location>
        <begin position="16"/>
        <end position="264"/>
    </location>
</feature>
<dbReference type="AlphaFoldDB" id="A0A5C2RTA3"/>
<dbReference type="InterPro" id="IPR036188">
    <property type="entry name" value="FAD/NAD-bd_sf"/>
</dbReference>
<keyword evidence="5" id="KW-0503">Monooxygenase</keyword>
<evidence type="ECO:0000256" key="6">
    <source>
        <dbReference type="SAM" id="Phobius"/>
    </source>
</evidence>
<sequence length="499" mass="55188">MTSTATKRDADFIPVEFLIVGASIAGLSSAIALRRAGHKVTVFDMTNPFEATPIDAGCRLPPNSTKMYYRWGMEERLHTCSVKSTGTLFAQYDSGSVVGAHEWQDDVLEETGGDFLLIHYTDIRRILAECAEEHGATLRYGAEHQVARITAHRSRPSVMLASGEVVRADVVVGADGYLLAGWFTRAWMMEAHGQEDTKTPTGMQMFNVIVREADIVHQVEDKEFLEKMRTSGKVITWYGSKYGAFGYPVVSPPRPPDVQRSRELDRQKAATTGEPAFTLYVYAPLEGEGDGFHAWKSSRDALLHSIKDADPRLVQLAQHATDVSAIPVVDHPMLEDWVHPDGRVICIGEAAHPTPVGSIYAFGMSTGDAAVLGRLFTHLHRHEQIDSFLSAVQEIRESRVENVMKASAGNIFAVSLPPGMAEARDRQLAERAEKGIRGLAGGQTSEQMMETIESVFGYDPEDEADNWWVEWGLMQERAQRWAISDAVPEVEVEEAEVVS</sequence>
<keyword evidence="9" id="KW-1185">Reference proteome</keyword>
<accession>A0A5C2RTA3</accession>
<evidence type="ECO:0000256" key="2">
    <source>
        <dbReference type="ARBA" id="ARBA00022630"/>
    </source>
</evidence>
<keyword evidence="6" id="KW-1133">Transmembrane helix</keyword>
<dbReference type="InterPro" id="IPR050493">
    <property type="entry name" value="FAD-dep_Monooxygenase_BioMet"/>
</dbReference>
<keyword evidence="2" id="KW-0285">Flavoprotein</keyword>
<dbReference type="Pfam" id="PF01494">
    <property type="entry name" value="FAD_binding_3"/>
    <property type="match status" value="1"/>
</dbReference>
<dbReference type="GO" id="GO:0071949">
    <property type="term" value="F:FAD binding"/>
    <property type="evidence" value="ECO:0007669"/>
    <property type="project" value="InterPro"/>
</dbReference>
<keyword evidence="4" id="KW-0560">Oxidoreductase</keyword>
<organism evidence="8 9">
    <name type="scientific">Lentinus tigrinus ALCF2SS1-6</name>
    <dbReference type="NCBI Taxonomy" id="1328759"/>
    <lineage>
        <taxon>Eukaryota</taxon>
        <taxon>Fungi</taxon>
        <taxon>Dikarya</taxon>
        <taxon>Basidiomycota</taxon>
        <taxon>Agaricomycotina</taxon>
        <taxon>Agaricomycetes</taxon>
        <taxon>Polyporales</taxon>
        <taxon>Polyporaceae</taxon>
        <taxon>Lentinus</taxon>
    </lineage>
</organism>
<keyword evidence="3" id="KW-0274">FAD</keyword>
<dbReference type="Gene3D" id="3.50.50.60">
    <property type="entry name" value="FAD/NAD(P)-binding domain"/>
    <property type="match status" value="1"/>
</dbReference>
<dbReference type="PANTHER" id="PTHR13789:SF309">
    <property type="entry name" value="PUTATIVE (AFU_ORTHOLOGUE AFUA_6G14510)-RELATED"/>
    <property type="match status" value="1"/>
</dbReference>
<dbReference type="GO" id="GO:0004497">
    <property type="term" value="F:monooxygenase activity"/>
    <property type="evidence" value="ECO:0007669"/>
    <property type="project" value="UniProtKB-KW"/>
</dbReference>